<organism evidence="11 12">
    <name type="scientific">Rhizomicrobium palustre</name>
    <dbReference type="NCBI Taxonomy" id="189966"/>
    <lineage>
        <taxon>Bacteria</taxon>
        <taxon>Pseudomonadati</taxon>
        <taxon>Pseudomonadota</taxon>
        <taxon>Alphaproteobacteria</taxon>
        <taxon>Micropepsales</taxon>
        <taxon>Micropepsaceae</taxon>
        <taxon>Rhizomicrobium</taxon>
    </lineage>
</organism>
<dbReference type="GO" id="GO:0005886">
    <property type="term" value="C:plasma membrane"/>
    <property type="evidence" value="ECO:0007669"/>
    <property type="project" value="UniProtKB-SubCell"/>
</dbReference>
<feature type="transmembrane region" description="Helical" evidence="9">
    <location>
        <begin position="47"/>
        <end position="65"/>
    </location>
</feature>
<dbReference type="Proteomes" id="UP000570514">
    <property type="component" value="Unassembled WGS sequence"/>
</dbReference>
<evidence type="ECO:0000256" key="6">
    <source>
        <dbReference type="ARBA" id="ARBA00022989"/>
    </source>
</evidence>
<dbReference type="PROSITE" id="PS50263">
    <property type="entry name" value="CN_HYDROLASE"/>
    <property type="match status" value="1"/>
</dbReference>
<feature type="transmembrane region" description="Helical" evidence="9">
    <location>
        <begin position="212"/>
        <end position="233"/>
    </location>
</feature>
<evidence type="ECO:0000256" key="5">
    <source>
        <dbReference type="ARBA" id="ARBA00022692"/>
    </source>
</evidence>
<dbReference type="GO" id="GO:0016410">
    <property type="term" value="F:N-acyltransferase activity"/>
    <property type="evidence" value="ECO:0007669"/>
    <property type="project" value="UniProtKB-UniRule"/>
</dbReference>
<comment type="catalytic activity">
    <reaction evidence="9">
        <text>N-terminal S-1,2-diacyl-sn-glyceryl-L-cysteinyl-[lipoprotein] + a glycerophospholipid = N-acyl-S-1,2-diacyl-sn-glyceryl-L-cysteinyl-[lipoprotein] + a 2-acyl-sn-glycero-3-phospholipid + H(+)</text>
        <dbReference type="Rhea" id="RHEA:48228"/>
        <dbReference type="Rhea" id="RHEA-COMP:14681"/>
        <dbReference type="Rhea" id="RHEA-COMP:14684"/>
        <dbReference type="ChEBI" id="CHEBI:15378"/>
        <dbReference type="ChEBI" id="CHEBI:136912"/>
        <dbReference type="ChEBI" id="CHEBI:140656"/>
        <dbReference type="ChEBI" id="CHEBI:140657"/>
        <dbReference type="ChEBI" id="CHEBI:140660"/>
        <dbReference type="EC" id="2.3.1.269"/>
    </reaction>
</comment>
<dbReference type="GO" id="GO:0042158">
    <property type="term" value="P:lipoprotein biosynthetic process"/>
    <property type="evidence" value="ECO:0007669"/>
    <property type="project" value="UniProtKB-UniRule"/>
</dbReference>
<dbReference type="Gene3D" id="3.60.110.10">
    <property type="entry name" value="Carbon-nitrogen hydrolase"/>
    <property type="match status" value="1"/>
</dbReference>
<accession>A0A846MYD1</accession>
<comment type="pathway">
    <text evidence="9">Protein modification; lipoprotein biosynthesis (N-acyl transfer).</text>
</comment>
<comment type="function">
    <text evidence="9">Catalyzes the phospholipid dependent N-acylation of the N-terminal cysteine of apolipoprotein, the last step in lipoprotein maturation.</text>
</comment>
<dbReference type="HAMAP" id="MF_01148">
    <property type="entry name" value="Lnt"/>
    <property type="match status" value="1"/>
</dbReference>
<dbReference type="InterPro" id="IPR045378">
    <property type="entry name" value="LNT_N"/>
</dbReference>
<evidence type="ECO:0000256" key="8">
    <source>
        <dbReference type="ARBA" id="ARBA00023315"/>
    </source>
</evidence>
<dbReference type="InterPro" id="IPR004563">
    <property type="entry name" value="Apolipo_AcylTrfase"/>
</dbReference>
<keyword evidence="8 9" id="KW-0012">Acyltransferase</keyword>
<evidence type="ECO:0000313" key="11">
    <source>
        <dbReference type="EMBL" id="NIK88121.1"/>
    </source>
</evidence>
<evidence type="ECO:0000313" key="12">
    <source>
        <dbReference type="Proteomes" id="UP000570514"/>
    </source>
</evidence>
<dbReference type="EC" id="2.3.1.269" evidence="9"/>
<feature type="transmembrane region" description="Helical" evidence="9">
    <location>
        <begin position="141"/>
        <end position="164"/>
    </location>
</feature>
<sequence>MTFLRNVVFLLAKTGHWFRALKGWRRFGMAVAAGAFSALGFAPFSFFPALLFGFAALVLLLEAAATEPKKLSAAFRVGFWFGFGQFLVGLHWIGYAFLVDAESHAWQIPFVALLFPGGLALFIAAAALLAVRFSRPGLSRVLAVSAAYALSEWLRGHILTGFPWNIAGYGWGASLAVLQSASVIGVYGLSLLTVLFGCSLALLFASKPRFGLAGAMALVFTFLFVGGAIRLGVTPEQNKPAITIRLVQPDIPQAEKYQRKYIVRNWRRLLDLSAAPGKPSIIIWPEAAPPFLLNEQPLALDQIGRLTEGRLGLMTGGLRREFLPNDEMQLANSFFVYGQAGILLDSYDKSHLVPFGEYLPFEKTLTALGLSKLTGIEGGFIKGAGPRVMALPGAGNVTALICYEILFPGEVEGAKRPDWFVNVTDDSWFGPWAGPRQHLLVARVRAIEEGVPVVRDANTGISAIIDPLGRIRQSLGLGKMGFIDGPLPAPLAPTPYSQSIDLFFWLVLIAMIALTARLYRAR</sequence>
<evidence type="ECO:0000256" key="2">
    <source>
        <dbReference type="ARBA" id="ARBA00010065"/>
    </source>
</evidence>
<keyword evidence="3 9" id="KW-1003">Cell membrane</keyword>
<evidence type="ECO:0000256" key="3">
    <source>
        <dbReference type="ARBA" id="ARBA00022475"/>
    </source>
</evidence>
<reference evidence="11 12" key="1">
    <citation type="submission" date="2020-03" db="EMBL/GenBank/DDBJ databases">
        <title>Genomic Encyclopedia of Type Strains, Phase IV (KMG-IV): sequencing the most valuable type-strain genomes for metagenomic binning, comparative biology and taxonomic classification.</title>
        <authorList>
            <person name="Goeker M."/>
        </authorList>
    </citation>
    <scope>NUCLEOTIDE SEQUENCE [LARGE SCALE GENOMIC DNA]</scope>
    <source>
        <strain evidence="11 12">DSM 19867</strain>
    </source>
</reference>
<gene>
    <name evidence="9" type="primary">lnt</name>
    <name evidence="11" type="ORF">FHS83_001439</name>
</gene>
<keyword evidence="12" id="KW-1185">Reference proteome</keyword>
<evidence type="ECO:0000256" key="9">
    <source>
        <dbReference type="HAMAP-Rule" id="MF_01148"/>
    </source>
</evidence>
<feature type="domain" description="CN hydrolase" evidence="10">
    <location>
        <begin position="247"/>
        <end position="493"/>
    </location>
</feature>
<dbReference type="Pfam" id="PF00795">
    <property type="entry name" value="CN_hydrolase"/>
    <property type="match status" value="1"/>
</dbReference>
<feature type="transmembrane region" description="Helical" evidence="9">
    <location>
        <begin position="110"/>
        <end position="129"/>
    </location>
</feature>
<dbReference type="InterPro" id="IPR036526">
    <property type="entry name" value="C-N_Hydrolase_sf"/>
</dbReference>
<keyword evidence="4 9" id="KW-0808">Transferase</keyword>
<keyword evidence="6 9" id="KW-1133">Transmembrane helix</keyword>
<keyword evidence="5 9" id="KW-0812">Transmembrane</keyword>
<dbReference type="InterPro" id="IPR003010">
    <property type="entry name" value="C-N_Hydrolase"/>
</dbReference>
<dbReference type="CDD" id="cd07571">
    <property type="entry name" value="ALP_N-acyl_transferase"/>
    <property type="match status" value="1"/>
</dbReference>
<dbReference type="RefSeq" id="WP_167082290.1">
    <property type="nucleotide sequence ID" value="NZ_BAAADC010000001.1"/>
</dbReference>
<evidence type="ECO:0000259" key="10">
    <source>
        <dbReference type="PROSITE" id="PS50263"/>
    </source>
</evidence>
<comment type="similarity">
    <text evidence="2 9">Belongs to the CN hydrolase family. Apolipoprotein N-acyltransferase subfamily.</text>
</comment>
<feature type="transmembrane region" description="Helical" evidence="9">
    <location>
        <begin position="502"/>
        <end position="519"/>
    </location>
</feature>
<feature type="transmembrane region" description="Helical" evidence="9">
    <location>
        <begin position="77"/>
        <end position="98"/>
    </location>
</feature>
<dbReference type="EMBL" id="JAASRM010000001">
    <property type="protein sequence ID" value="NIK88121.1"/>
    <property type="molecule type" value="Genomic_DNA"/>
</dbReference>
<dbReference type="SUPFAM" id="SSF56317">
    <property type="entry name" value="Carbon-nitrogen hydrolase"/>
    <property type="match status" value="1"/>
</dbReference>
<dbReference type="PANTHER" id="PTHR38686">
    <property type="entry name" value="APOLIPOPROTEIN N-ACYLTRANSFERASE"/>
    <property type="match status" value="1"/>
</dbReference>
<dbReference type="AlphaFoldDB" id="A0A846MYD1"/>
<comment type="subcellular location">
    <subcellularLocation>
        <location evidence="1 9">Cell membrane</location>
        <topology evidence="1 9">Multi-pass membrane protein</topology>
    </subcellularLocation>
</comment>
<dbReference type="Pfam" id="PF20154">
    <property type="entry name" value="LNT_N"/>
    <property type="match status" value="1"/>
</dbReference>
<protein>
    <recommendedName>
        <fullName evidence="9">Apolipoprotein N-acyltransferase</fullName>
        <shortName evidence="9">ALP N-acyltransferase</shortName>
        <ecNumber evidence="9">2.3.1.269</ecNumber>
    </recommendedName>
</protein>
<dbReference type="PANTHER" id="PTHR38686:SF1">
    <property type="entry name" value="APOLIPOPROTEIN N-ACYLTRANSFERASE"/>
    <property type="match status" value="1"/>
</dbReference>
<evidence type="ECO:0000256" key="1">
    <source>
        <dbReference type="ARBA" id="ARBA00004651"/>
    </source>
</evidence>
<comment type="caution">
    <text evidence="11">The sequence shown here is derived from an EMBL/GenBank/DDBJ whole genome shotgun (WGS) entry which is preliminary data.</text>
</comment>
<dbReference type="NCBIfam" id="TIGR00546">
    <property type="entry name" value="lnt"/>
    <property type="match status" value="1"/>
</dbReference>
<keyword evidence="7 9" id="KW-0472">Membrane</keyword>
<dbReference type="UniPathway" id="UPA00666"/>
<name>A0A846MYD1_9PROT</name>
<evidence type="ECO:0000256" key="7">
    <source>
        <dbReference type="ARBA" id="ARBA00023136"/>
    </source>
</evidence>
<evidence type="ECO:0000256" key="4">
    <source>
        <dbReference type="ARBA" id="ARBA00022679"/>
    </source>
</evidence>
<keyword evidence="11" id="KW-0449">Lipoprotein</keyword>
<feature type="transmembrane region" description="Helical" evidence="9">
    <location>
        <begin position="184"/>
        <end position="205"/>
    </location>
</feature>
<proteinExistence type="inferred from homology"/>